<feature type="transmembrane region" description="Helical" evidence="1">
    <location>
        <begin position="576"/>
        <end position="596"/>
    </location>
</feature>
<feature type="transmembrane region" description="Helical" evidence="1">
    <location>
        <begin position="314"/>
        <end position="335"/>
    </location>
</feature>
<protein>
    <recommendedName>
        <fullName evidence="4">Major facilitator superfamily associated domain-containing protein</fullName>
    </recommendedName>
</protein>
<gene>
    <name evidence="2" type="ORF">NTJ_11549</name>
</gene>
<organism evidence="2 3">
    <name type="scientific">Nesidiocoris tenuis</name>
    <dbReference type="NCBI Taxonomy" id="355587"/>
    <lineage>
        <taxon>Eukaryota</taxon>
        <taxon>Metazoa</taxon>
        <taxon>Ecdysozoa</taxon>
        <taxon>Arthropoda</taxon>
        <taxon>Hexapoda</taxon>
        <taxon>Insecta</taxon>
        <taxon>Pterygota</taxon>
        <taxon>Neoptera</taxon>
        <taxon>Paraneoptera</taxon>
        <taxon>Hemiptera</taxon>
        <taxon>Heteroptera</taxon>
        <taxon>Panheteroptera</taxon>
        <taxon>Cimicomorpha</taxon>
        <taxon>Miridae</taxon>
        <taxon>Dicyphina</taxon>
        <taxon>Nesidiocoris</taxon>
    </lineage>
</organism>
<dbReference type="EMBL" id="AP028917">
    <property type="protein sequence ID" value="BES98734.1"/>
    <property type="molecule type" value="Genomic_DNA"/>
</dbReference>
<keyword evidence="1" id="KW-1133">Transmembrane helix</keyword>
<name>A0ABN7B4E3_9HEMI</name>
<feature type="transmembrane region" description="Helical" evidence="1">
    <location>
        <begin position="643"/>
        <end position="663"/>
    </location>
</feature>
<keyword evidence="1" id="KW-0812">Transmembrane</keyword>
<evidence type="ECO:0000313" key="2">
    <source>
        <dbReference type="EMBL" id="BES98734.1"/>
    </source>
</evidence>
<accession>A0ABN7B4E3</accession>
<feature type="transmembrane region" description="Helical" evidence="1">
    <location>
        <begin position="162"/>
        <end position="184"/>
    </location>
</feature>
<evidence type="ECO:0000313" key="3">
    <source>
        <dbReference type="Proteomes" id="UP001307889"/>
    </source>
</evidence>
<feature type="transmembrane region" description="Helical" evidence="1">
    <location>
        <begin position="196"/>
        <end position="216"/>
    </location>
</feature>
<keyword evidence="1" id="KW-0472">Membrane</keyword>
<feature type="transmembrane region" description="Helical" evidence="1">
    <location>
        <begin position="268"/>
        <end position="294"/>
    </location>
</feature>
<sequence length="674" mass="76502">MKRRSSATIANPERSSISKLAESIQNPAPVVSQRIPSSVWWVLFSEILFGFTYFQVMQDYLDEEYLAVMGKTNDETEWQLSLWIMPSRSIGVIFALVADVLQVKRLVVESVVFVAFVKSLLNAVNSTHFDYGLHCLCLLSVQGIQAAVLLDQDPRKDAKLISMYCLLRLVAFNFGCVMQILIYFLNTHFGTFDHGVIVSFFNIMTLALIFFTYIIFVKQRAQHSRKISLGSMRKKHSSRLTNIGSPPLAEEDVRISSFPVTFSVGKRLLYLLPLAFPTVVCGYAFIAYILTFGVVIRRVVAPAPNGSPIELLWLWRPLSTIVILVLTEGVVVPFIRRRKVKLTFRFRLGFSLVLWLAGHIAGMKVVSDLETSLPPLPRHWSAQARFVNFQDFNVTISSINGLTSLTVGPNEDHLVSFANLRDEYELRTMKIESQAANYVTHVSVEKGQCVTYAVTDYSELYRISGHDPIHKGPPGTNFPYLARCYLANLDRGGPVTMTVLRWGSGWTKEVMAMPGKKEIFQLEPGYYTLSFDRSNNRQDVRVFPNSVQGIIYLSSSLKDFDTVRLVLIIPPVNLPIFFYAALSVLLLTFSSVILMVELEAILGAKSPETFRSFTYSVYFFVREPVIYGILCIIRLFYNEREDMFVAFLHGMLYLMMSITSLYITTTKFGRYWAV</sequence>
<evidence type="ECO:0008006" key="4">
    <source>
        <dbReference type="Google" id="ProtNLM"/>
    </source>
</evidence>
<feature type="transmembrane region" description="Helical" evidence="1">
    <location>
        <begin position="617"/>
        <end position="637"/>
    </location>
</feature>
<keyword evidence="3" id="KW-1185">Reference proteome</keyword>
<evidence type="ECO:0000256" key="1">
    <source>
        <dbReference type="SAM" id="Phobius"/>
    </source>
</evidence>
<reference evidence="2 3" key="1">
    <citation type="submission" date="2023-09" db="EMBL/GenBank/DDBJ databases">
        <title>Nesidiocoris tenuis whole genome shotgun sequence.</title>
        <authorList>
            <person name="Shibata T."/>
            <person name="Shimoda M."/>
            <person name="Kobayashi T."/>
            <person name="Uehara T."/>
        </authorList>
    </citation>
    <scope>NUCLEOTIDE SEQUENCE [LARGE SCALE GENOMIC DNA]</scope>
    <source>
        <strain evidence="2 3">Japan</strain>
    </source>
</reference>
<dbReference type="Proteomes" id="UP001307889">
    <property type="component" value="Chromosome 9"/>
</dbReference>
<proteinExistence type="predicted"/>